<dbReference type="AlphaFoldDB" id="A0A0V1AZP8"/>
<dbReference type="EMBL" id="JYDH01000148">
    <property type="protein sequence ID" value="KRY30202.1"/>
    <property type="molecule type" value="Genomic_DNA"/>
</dbReference>
<evidence type="ECO:0000313" key="2">
    <source>
        <dbReference type="Proteomes" id="UP000054776"/>
    </source>
</evidence>
<organism evidence="1 2">
    <name type="scientific">Trichinella spiralis</name>
    <name type="common">Trichina worm</name>
    <dbReference type="NCBI Taxonomy" id="6334"/>
    <lineage>
        <taxon>Eukaryota</taxon>
        <taxon>Metazoa</taxon>
        <taxon>Ecdysozoa</taxon>
        <taxon>Nematoda</taxon>
        <taxon>Enoplea</taxon>
        <taxon>Dorylaimia</taxon>
        <taxon>Trichinellida</taxon>
        <taxon>Trichinellidae</taxon>
        <taxon>Trichinella</taxon>
    </lineage>
</organism>
<keyword evidence="2" id="KW-1185">Reference proteome</keyword>
<accession>A0A0V1AZP8</accession>
<proteinExistence type="predicted"/>
<sequence>MAQQHIIQQALSIQPMSRPKCFCHICEMQIPRSRCVSLHVLYKEIGNDLGEKATNFAKAMRLMYENLKQSNRCLFCDLQEVKTDIIANTYPTLYLKSAQSENDKLAKLCSYVYDRAS</sequence>
<evidence type="ECO:0000313" key="1">
    <source>
        <dbReference type="EMBL" id="KRY30202.1"/>
    </source>
</evidence>
<reference evidence="1 2" key="1">
    <citation type="submission" date="2015-01" db="EMBL/GenBank/DDBJ databases">
        <title>Evolution of Trichinella species and genotypes.</title>
        <authorList>
            <person name="Korhonen P.K."/>
            <person name="Edoardo P."/>
            <person name="Giuseppe L.R."/>
            <person name="Gasser R.B."/>
        </authorList>
    </citation>
    <scope>NUCLEOTIDE SEQUENCE [LARGE SCALE GENOMIC DNA]</scope>
    <source>
        <strain evidence="1">ISS3</strain>
    </source>
</reference>
<protein>
    <submittedName>
        <fullName evidence="1">Uncharacterized protein</fullName>
    </submittedName>
</protein>
<name>A0A0V1AZP8_TRISP</name>
<dbReference type="InParanoid" id="A0A0V1AZP8"/>
<dbReference type="Proteomes" id="UP000054776">
    <property type="component" value="Unassembled WGS sequence"/>
</dbReference>
<gene>
    <name evidence="1" type="ORF">T01_3677</name>
</gene>
<comment type="caution">
    <text evidence="1">The sequence shown here is derived from an EMBL/GenBank/DDBJ whole genome shotgun (WGS) entry which is preliminary data.</text>
</comment>